<name>F7NN68_9FIRM</name>
<evidence type="ECO:0000256" key="1">
    <source>
        <dbReference type="ARBA" id="ARBA00010669"/>
    </source>
</evidence>
<evidence type="ECO:0000256" key="3">
    <source>
        <dbReference type="ARBA" id="ARBA00022694"/>
    </source>
</evidence>
<gene>
    <name evidence="8" type="primary">tadA</name>
    <name evidence="10" type="ORF">ALO_17756</name>
</gene>
<dbReference type="STRING" id="1009370.ALO_17756"/>
<dbReference type="InterPro" id="IPR002125">
    <property type="entry name" value="CMP_dCMP_dom"/>
</dbReference>
<keyword evidence="11" id="KW-1185">Reference proteome</keyword>
<protein>
    <recommendedName>
        <fullName evidence="8">tRNA-specific adenosine deaminase</fullName>
        <ecNumber evidence="8">3.5.4.33</ecNumber>
    </recommendedName>
</protein>
<accession>F7NN68</accession>
<keyword evidence="5 8" id="KW-0378">Hydrolase</keyword>
<dbReference type="GO" id="GO:0008270">
    <property type="term" value="F:zinc ion binding"/>
    <property type="evidence" value="ECO:0007669"/>
    <property type="project" value="UniProtKB-UniRule"/>
</dbReference>
<organism evidence="10 11">
    <name type="scientific">Acetonema longum DSM 6540</name>
    <dbReference type="NCBI Taxonomy" id="1009370"/>
    <lineage>
        <taxon>Bacteria</taxon>
        <taxon>Bacillati</taxon>
        <taxon>Bacillota</taxon>
        <taxon>Negativicutes</taxon>
        <taxon>Acetonemataceae</taxon>
        <taxon>Acetonema</taxon>
    </lineage>
</organism>
<dbReference type="PROSITE" id="PS00903">
    <property type="entry name" value="CYT_DCMP_DEAMINASES_1"/>
    <property type="match status" value="1"/>
</dbReference>
<dbReference type="Gene3D" id="3.40.140.10">
    <property type="entry name" value="Cytidine Deaminase, domain 2"/>
    <property type="match status" value="1"/>
</dbReference>
<dbReference type="InterPro" id="IPR016192">
    <property type="entry name" value="APOBEC/CMP_deaminase_Zn-bd"/>
</dbReference>
<dbReference type="GO" id="GO:0052717">
    <property type="term" value="F:tRNA-specific adenosine-34 deaminase activity"/>
    <property type="evidence" value="ECO:0007669"/>
    <property type="project" value="UniProtKB-UniRule"/>
</dbReference>
<dbReference type="FunFam" id="3.40.140.10:FF:000005">
    <property type="entry name" value="tRNA-specific adenosine deaminase"/>
    <property type="match status" value="1"/>
</dbReference>
<dbReference type="Pfam" id="PF14437">
    <property type="entry name" value="MafB19-deam"/>
    <property type="match status" value="1"/>
</dbReference>
<evidence type="ECO:0000313" key="11">
    <source>
        <dbReference type="Proteomes" id="UP000003240"/>
    </source>
</evidence>
<sequence length="161" mass="17839">MVDQMTDEYYMGLALAEAQAAFQIGEVPIGAVIVMDGQVVAAGHNLRETWHDATAHAEIIAIRQACERLSRWRLTGATLYVTIEPCPMCAGALIMSRIDRLVYGSSDYKAGAVESIFNIVQNEALNHQLAVTAGVRAEECARIMRDFFRMRRSGEMRSISE</sequence>
<reference evidence="10 11" key="1">
    <citation type="journal article" date="2011" name="EMBO J.">
        <title>Structural diversity of bacterial flagellar motors.</title>
        <authorList>
            <person name="Chen S."/>
            <person name="Beeby M."/>
            <person name="Murphy G.E."/>
            <person name="Leadbetter J.R."/>
            <person name="Hendrixson D.R."/>
            <person name="Briegel A."/>
            <person name="Li Z."/>
            <person name="Shi J."/>
            <person name="Tocheva E.I."/>
            <person name="Muller A."/>
            <person name="Dobro M.J."/>
            <person name="Jensen G.J."/>
        </authorList>
    </citation>
    <scope>NUCLEOTIDE SEQUENCE [LARGE SCALE GENOMIC DNA]</scope>
    <source>
        <strain evidence="10 11">DSM 6540</strain>
    </source>
</reference>
<evidence type="ECO:0000256" key="2">
    <source>
        <dbReference type="ARBA" id="ARBA00011738"/>
    </source>
</evidence>
<comment type="caution">
    <text evidence="10">The sequence shown here is derived from an EMBL/GenBank/DDBJ whole genome shotgun (WGS) entry which is preliminary data.</text>
</comment>
<keyword evidence="3 8" id="KW-0819">tRNA processing</keyword>
<comment type="catalytic activity">
    <reaction evidence="7 8">
        <text>adenosine(34) in tRNA + H2O + H(+) = inosine(34) in tRNA + NH4(+)</text>
        <dbReference type="Rhea" id="RHEA:43168"/>
        <dbReference type="Rhea" id="RHEA-COMP:10373"/>
        <dbReference type="Rhea" id="RHEA-COMP:10374"/>
        <dbReference type="ChEBI" id="CHEBI:15377"/>
        <dbReference type="ChEBI" id="CHEBI:15378"/>
        <dbReference type="ChEBI" id="CHEBI:28938"/>
        <dbReference type="ChEBI" id="CHEBI:74411"/>
        <dbReference type="ChEBI" id="CHEBI:82852"/>
        <dbReference type="EC" id="3.5.4.33"/>
    </reaction>
</comment>
<keyword evidence="4 8" id="KW-0479">Metal-binding</keyword>
<dbReference type="Proteomes" id="UP000003240">
    <property type="component" value="Unassembled WGS sequence"/>
</dbReference>
<dbReference type="SUPFAM" id="SSF53927">
    <property type="entry name" value="Cytidine deaminase-like"/>
    <property type="match status" value="1"/>
</dbReference>
<dbReference type="PROSITE" id="PS51747">
    <property type="entry name" value="CYT_DCMP_DEAMINASES_2"/>
    <property type="match status" value="1"/>
</dbReference>
<evidence type="ECO:0000256" key="6">
    <source>
        <dbReference type="ARBA" id="ARBA00022833"/>
    </source>
</evidence>
<dbReference type="EC" id="3.5.4.33" evidence="8"/>
<evidence type="ECO:0000256" key="7">
    <source>
        <dbReference type="ARBA" id="ARBA00048045"/>
    </source>
</evidence>
<dbReference type="GO" id="GO:0002100">
    <property type="term" value="P:tRNA wobble adenosine to inosine editing"/>
    <property type="evidence" value="ECO:0007669"/>
    <property type="project" value="UniProtKB-UniRule"/>
</dbReference>
<dbReference type="HAMAP" id="MF_00972">
    <property type="entry name" value="tRNA_aden_deaminase"/>
    <property type="match status" value="1"/>
</dbReference>
<feature type="binding site" evidence="8">
    <location>
        <position position="86"/>
    </location>
    <ligand>
        <name>Zn(2+)</name>
        <dbReference type="ChEBI" id="CHEBI:29105"/>
        <note>catalytic</note>
    </ligand>
</feature>
<evidence type="ECO:0000313" key="10">
    <source>
        <dbReference type="EMBL" id="EGO62534.1"/>
    </source>
</evidence>
<comment type="cofactor">
    <cofactor evidence="8">
        <name>Zn(2+)</name>
        <dbReference type="ChEBI" id="CHEBI:29105"/>
    </cofactor>
    <text evidence="8">Binds 1 zinc ion per subunit.</text>
</comment>
<keyword evidence="6 8" id="KW-0862">Zinc</keyword>
<feature type="active site" description="Proton donor" evidence="8">
    <location>
        <position position="58"/>
    </location>
</feature>
<evidence type="ECO:0000256" key="4">
    <source>
        <dbReference type="ARBA" id="ARBA00022723"/>
    </source>
</evidence>
<comment type="function">
    <text evidence="8">Catalyzes the deamination of adenosine to inosine at the wobble position 34 of tRNA(Arg2).</text>
</comment>
<dbReference type="EMBL" id="AFGF01000205">
    <property type="protein sequence ID" value="EGO62534.1"/>
    <property type="molecule type" value="Genomic_DNA"/>
</dbReference>
<evidence type="ECO:0000256" key="8">
    <source>
        <dbReference type="HAMAP-Rule" id="MF_00972"/>
    </source>
</evidence>
<dbReference type="eggNOG" id="COG0590">
    <property type="taxonomic scope" value="Bacteria"/>
</dbReference>
<dbReference type="InterPro" id="IPR028883">
    <property type="entry name" value="tRNA_aden_deaminase"/>
</dbReference>
<dbReference type="AlphaFoldDB" id="F7NN68"/>
<dbReference type="PANTHER" id="PTHR11079">
    <property type="entry name" value="CYTOSINE DEAMINASE FAMILY MEMBER"/>
    <property type="match status" value="1"/>
</dbReference>
<dbReference type="PANTHER" id="PTHR11079:SF202">
    <property type="entry name" value="TRNA-SPECIFIC ADENOSINE DEAMINASE"/>
    <property type="match status" value="1"/>
</dbReference>
<feature type="domain" description="CMP/dCMP-type deaminase" evidence="9">
    <location>
        <begin position="5"/>
        <end position="114"/>
    </location>
</feature>
<dbReference type="InterPro" id="IPR016193">
    <property type="entry name" value="Cytidine_deaminase-like"/>
</dbReference>
<dbReference type="CDD" id="cd01285">
    <property type="entry name" value="nucleoside_deaminase"/>
    <property type="match status" value="1"/>
</dbReference>
<comment type="similarity">
    <text evidence="1">Belongs to the cytidine and deoxycytidylate deaminase family. ADAT2 subfamily.</text>
</comment>
<dbReference type="InterPro" id="IPR058535">
    <property type="entry name" value="MafB19-deam"/>
</dbReference>
<evidence type="ECO:0000256" key="5">
    <source>
        <dbReference type="ARBA" id="ARBA00022801"/>
    </source>
</evidence>
<comment type="subunit">
    <text evidence="2 8">Homodimer.</text>
</comment>
<feature type="binding site" evidence="8">
    <location>
        <position position="56"/>
    </location>
    <ligand>
        <name>Zn(2+)</name>
        <dbReference type="ChEBI" id="CHEBI:29105"/>
        <note>catalytic</note>
    </ligand>
</feature>
<evidence type="ECO:0000259" key="9">
    <source>
        <dbReference type="PROSITE" id="PS51747"/>
    </source>
</evidence>
<proteinExistence type="inferred from homology"/>
<feature type="binding site" evidence="8">
    <location>
        <position position="89"/>
    </location>
    <ligand>
        <name>Zn(2+)</name>
        <dbReference type="ChEBI" id="CHEBI:29105"/>
        <note>catalytic</note>
    </ligand>
</feature>
<dbReference type="NCBIfam" id="NF008113">
    <property type="entry name" value="PRK10860.1"/>
    <property type="match status" value="1"/>
</dbReference>